<evidence type="ECO:0000313" key="1">
    <source>
        <dbReference type="EMBL" id="RMZ24649.1"/>
    </source>
</evidence>
<accession>A0A3M7IGG3</accession>
<organism evidence="1 2">
    <name type="scientific">Hortaea werneckii</name>
    <name type="common">Black yeast</name>
    <name type="synonym">Cladosporium werneckii</name>
    <dbReference type="NCBI Taxonomy" id="91943"/>
    <lineage>
        <taxon>Eukaryota</taxon>
        <taxon>Fungi</taxon>
        <taxon>Dikarya</taxon>
        <taxon>Ascomycota</taxon>
        <taxon>Pezizomycotina</taxon>
        <taxon>Dothideomycetes</taxon>
        <taxon>Dothideomycetidae</taxon>
        <taxon>Mycosphaerellales</taxon>
        <taxon>Teratosphaeriaceae</taxon>
        <taxon>Hortaea</taxon>
    </lineage>
</organism>
<sequence>MSMANVTNHGQIWNLLEDGNLFRPFEDGLLDDELHFAQMVSLMGPPPKQFVERSDRCRRYWDSEGNWIAATQIPNQTLETREMRLTGDDRDLLLALVRKILRWLPEERPSAEDLYQDKFVLQFMEEVESSA</sequence>
<name>A0A3M7IGG3_HORWE</name>
<dbReference type="EMBL" id="QWIT01000403">
    <property type="protein sequence ID" value="RMZ24649.1"/>
    <property type="molecule type" value="Genomic_DNA"/>
</dbReference>
<evidence type="ECO:0000313" key="2">
    <source>
        <dbReference type="Proteomes" id="UP000281677"/>
    </source>
</evidence>
<proteinExistence type="predicted"/>
<dbReference type="VEuPathDB" id="FungiDB:BTJ68_04311"/>
<dbReference type="Proteomes" id="UP000281677">
    <property type="component" value="Unassembled WGS sequence"/>
</dbReference>
<dbReference type="Gene3D" id="1.10.510.10">
    <property type="entry name" value="Transferase(Phosphotransferase) domain 1"/>
    <property type="match status" value="1"/>
</dbReference>
<dbReference type="InterPro" id="IPR011009">
    <property type="entry name" value="Kinase-like_dom_sf"/>
</dbReference>
<comment type="caution">
    <text evidence="1">The sequence shown here is derived from an EMBL/GenBank/DDBJ whole genome shotgun (WGS) entry which is preliminary data.</text>
</comment>
<dbReference type="SUPFAM" id="SSF56112">
    <property type="entry name" value="Protein kinase-like (PK-like)"/>
    <property type="match status" value="1"/>
</dbReference>
<reference evidence="1 2" key="1">
    <citation type="journal article" date="2018" name="BMC Genomics">
        <title>Genomic evidence for intraspecific hybridization in a clonal and extremely halotolerant yeast.</title>
        <authorList>
            <person name="Gostincar C."/>
            <person name="Stajich J.E."/>
            <person name="Zupancic J."/>
            <person name="Zalar P."/>
            <person name="Gunde-Cimerman N."/>
        </authorList>
    </citation>
    <scope>NUCLEOTIDE SEQUENCE [LARGE SCALE GENOMIC DNA]</scope>
    <source>
        <strain evidence="1 2">EXF-120</strain>
    </source>
</reference>
<protein>
    <recommendedName>
        <fullName evidence="3">Protein kinase domain-containing protein</fullName>
    </recommendedName>
</protein>
<gene>
    <name evidence="1" type="ORF">D0859_11314</name>
</gene>
<dbReference type="AlphaFoldDB" id="A0A3M7IGG3"/>
<dbReference type="OrthoDB" id="5979581at2759"/>
<evidence type="ECO:0008006" key="3">
    <source>
        <dbReference type="Google" id="ProtNLM"/>
    </source>
</evidence>